<dbReference type="GO" id="GO:0005737">
    <property type="term" value="C:cytoplasm"/>
    <property type="evidence" value="ECO:0007669"/>
    <property type="project" value="UniProtKB-ARBA"/>
</dbReference>
<keyword evidence="11" id="KW-1185">Reference proteome</keyword>
<dbReference type="eggNOG" id="KOG0223">
    <property type="taxonomic scope" value="Eukaryota"/>
</dbReference>
<evidence type="ECO:0000256" key="8">
    <source>
        <dbReference type="SAM" id="Phobius"/>
    </source>
</evidence>
<reference evidence="11" key="2">
    <citation type="submission" date="2012-11" db="EMBL/GenBank/DDBJ databases">
        <authorList>
            <person name="Kuo A."/>
            <person name="Curtis B.A."/>
            <person name="Tanifuji G."/>
            <person name="Burki F."/>
            <person name="Gruber A."/>
            <person name="Irimia M."/>
            <person name="Maruyama S."/>
            <person name="Arias M.C."/>
            <person name="Ball S.G."/>
            <person name="Gile G.H."/>
            <person name="Hirakawa Y."/>
            <person name="Hopkins J.F."/>
            <person name="Rensing S.A."/>
            <person name="Schmutz J."/>
            <person name="Symeonidi A."/>
            <person name="Elias M."/>
            <person name="Eveleigh R.J."/>
            <person name="Herman E.K."/>
            <person name="Klute M.J."/>
            <person name="Nakayama T."/>
            <person name="Obornik M."/>
            <person name="Reyes-Prieto A."/>
            <person name="Armbrust E.V."/>
            <person name="Aves S.J."/>
            <person name="Beiko R.G."/>
            <person name="Coutinho P."/>
            <person name="Dacks J.B."/>
            <person name="Durnford D.G."/>
            <person name="Fast N.M."/>
            <person name="Green B.R."/>
            <person name="Grisdale C."/>
            <person name="Hempe F."/>
            <person name="Henrissat B."/>
            <person name="Hoppner M.P."/>
            <person name="Ishida K.-I."/>
            <person name="Kim E."/>
            <person name="Koreny L."/>
            <person name="Kroth P.G."/>
            <person name="Liu Y."/>
            <person name="Malik S.-B."/>
            <person name="Maier U.G."/>
            <person name="McRose D."/>
            <person name="Mock T."/>
            <person name="Neilson J.A."/>
            <person name="Onodera N.T."/>
            <person name="Poole A.M."/>
            <person name="Pritham E.J."/>
            <person name="Richards T.A."/>
            <person name="Rocap G."/>
            <person name="Roy S.W."/>
            <person name="Sarai C."/>
            <person name="Schaack S."/>
            <person name="Shirato S."/>
            <person name="Slamovits C.H."/>
            <person name="Spencer D.F."/>
            <person name="Suzuki S."/>
            <person name="Worden A.Z."/>
            <person name="Zauner S."/>
            <person name="Barry K."/>
            <person name="Bell C."/>
            <person name="Bharti A.K."/>
            <person name="Crow J.A."/>
            <person name="Grimwood J."/>
            <person name="Kramer R."/>
            <person name="Lindquist E."/>
            <person name="Lucas S."/>
            <person name="Salamov A."/>
            <person name="McFadden G.I."/>
            <person name="Lane C.E."/>
            <person name="Keeling P.J."/>
            <person name="Gray M.W."/>
            <person name="Grigoriev I.V."/>
            <person name="Archibald J.M."/>
        </authorList>
    </citation>
    <scope>NUCLEOTIDE SEQUENCE</scope>
    <source>
        <strain evidence="11">CCMP2712</strain>
    </source>
</reference>
<dbReference type="GO" id="GO:0016020">
    <property type="term" value="C:membrane"/>
    <property type="evidence" value="ECO:0007669"/>
    <property type="project" value="InterPro"/>
</dbReference>
<evidence type="ECO:0000256" key="5">
    <source>
        <dbReference type="ARBA" id="ARBA00022989"/>
    </source>
</evidence>
<dbReference type="Pfam" id="PF00230">
    <property type="entry name" value="MIP"/>
    <property type="match status" value="1"/>
</dbReference>
<evidence type="ECO:0000256" key="2">
    <source>
        <dbReference type="ARBA" id="ARBA00022448"/>
    </source>
</evidence>
<dbReference type="GO" id="GO:0012505">
    <property type="term" value="C:endomembrane system"/>
    <property type="evidence" value="ECO:0007669"/>
    <property type="project" value="UniProtKB-SubCell"/>
</dbReference>
<dbReference type="RefSeq" id="XP_005836418.1">
    <property type="nucleotide sequence ID" value="XM_005836361.1"/>
</dbReference>
<dbReference type="PANTHER" id="PTHR45665">
    <property type="entry name" value="AQUAPORIN-8"/>
    <property type="match status" value="1"/>
</dbReference>
<reference evidence="9 11" key="1">
    <citation type="journal article" date="2012" name="Nature">
        <title>Algal genomes reveal evolutionary mosaicism and the fate of nucleomorphs.</title>
        <authorList>
            <consortium name="DOE Joint Genome Institute"/>
            <person name="Curtis B.A."/>
            <person name="Tanifuji G."/>
            <person name="Burki F."/>
            <person name="Gruber A."/>
            <person name="Irimia M."/>
            <person name="Maruyama S."/>
            <person name="Arias M.C."/>
            <person name="Ball S.G."/>
            <person name="Gile G.H."/>
            <person name="Hirakawa Y."/>
            <person name="Hopkins J.F."/>
            <person name="Kuo A."/>
            <person name="Rensing S.A."/>
            <person name="Schmutz J."/>
            <person name="Symeonidi A."/>
            <person name="Elias M."/>
            <person name="Eveleigh R.J."/>
            <person name="Herman E.K."/>
            <person name="Klute M.J."/>
            <person name="Nakayama T."/>
            <person name="Obornik M."/>
            <person name="Reyes-Prieto A."/>
            <person name="Armbrust E.V."/>
            <person name="Aves S.J."/>
            <person name="Beiko R.G."/>
            <person name="Coutinho P."/>
            <person name="Dacks J.B."/>
            <person name="Durnford D.G."/>
            <person name="Fast N.M."/>
            <person name="Green B.R."/>
            <person name="Grisdale C.J."/>
            <person name="Hempel F."/>
            <person name="Henrissat B."/>
            <person name="Hoppner M.P."/>
            <person name="Ishida K."/>
            <person name="Kim E."/>
            <person name="Koreny L."/>
            <person name="Kroth P.G."/>
            <person name="Liu Y."/>
            <person name="Malik S.B."/>
            <person name="Maier U.G."/>
            <person name="McRose D."/>
            <person name="Mock T."/>
            <person name="Neilson J.A."/>
            <person name="Onodera N.T."/>
            <person name="Poole A.M."/>
            <person name="Pritham E.J."/>
            <person name="Richards T.A."/>
            <person name="Rocap G."/>
            <person name="Roy S.W."/>
            <person name="Sarai C."/>
            <person name="Schaack S."/>
            <person name="Shirato S."/>
            <person name="Slamovits C.H."/>
            <person name="Spencer D.F."/>
            <person name="Suzuki S."/>
            <person name="Worden A.Z."/>
            <person name="Zauner S."/>
            <person name="Barry K."/>
            <person name="Bell C."/>
            <person name="Bharti A.K."/>
            <person name="Crow J.A."/>
            <person name="Grimwood J."/>
            <person name="Kramer R."/>
            <person name="Lindquist E."/>
            <person name="Lucas S."/>
            <person name="Salamov A."/>
            <person name="McFadden G.I."/>
            <person name="Lane C.E."/>
            <person name="Keeling P.J."/>
            <person name="Gray M.W."/>
            <person name="Grigoriev I.V."/>
            <person name="Archibald J.M."/>
        </authorList>
    </citation>
    <scope>NUCLEOTIDE SEQUENCE</scope>
    <source>
        <strain evidence="9 11">CCMP2712</strain>
    </source>
</reference>
<evidence type="ECO:0008006" key="12">
    <source>
        <dbReference type="Google" id="ProtNLM"/>
    </source>
</evidence>
<name>L1JMY4_GUITC</name>
<evidence type="ECO:0000313" key="10">
    <source>
        <dbReference type="EnsemblProtists" id="EKX49438"/>
    </source>
</evidence>
<dbReference type="InterPro" id="IPR000425">
    <property type="entry name" value="MIP"/>
</dbReference>
<evidence type="ECO:0000313" key="11">
    <source>
        <dbReference type="Proteomes" id="UP000011087"/>
    </source>
</evidence>
<gene>
    <name evidence="9" type="ORF">GUITHDRAFT_162181</name>
</gene>
<dbReference type="OrthoDB" id="3222at2759"/>
<dbReference type="Gene3D" id="1.20.1080.10">
    <property type="entry name" value="Glycerol uptake facilitator protein"/>
    <property type="match status" value="1"/>
</dbReference>
<dbReference type="HOGENOM" id="CLU_020019_3_4_1"/>
<keyword evidence="5 8" id="KW-1133">Transmembrane helix</keyword>
<comment type="similarity">
    <text evidence="7">Belongs to the MIP/aquaporin (TC 1.A.8) family.</text>
</comment>
<dbReference type="SUPFAM" id="SSF81338">
    <property type="entry name" value="Aquaporin-like"/>
    <property type="match status" value="1"/>
</dbReference>
<dbReference type="AlphaFoldDB" id="L1JMY4"/>
<feature type="transmembrane region" description="Helical" evidence="8">
    <location>
        <begin position="203"/>
        <end position="226"/>
    </location>
</feature>
<dbReference type="PANTHER" id="PTHR45665:SF9">
    <property type="entry name" value="AQUAPORIN-8"/>
    <property type="match status" value="1"/>
</dbReference>
<feature type="transmembrane region" description="Helical" evidence="8">
    <location>
        <begin position="128"/>
        <end position="152"/>
    </location>
</feature>
<reference evidence="10" key="3">
    <citation type="submission" date="2015-06" db="UniProtKB">
        <authorList>
            <consortium name="EnsemblProtists"/>
        </authorList>
    </citation>
    <scope>IDENTIFICATION</scope>
</reference>
<evidence type="ECO:0000256" key="6">
    <source>
        <dbReference type="ARBA" id="ARBA00023136"/>
    </source>
</evidence>
<evidence type="ECO:0000256" key="4">
    <source>
        <dbReference type="ARBA" id="ARBA00022737"/>
    </source>
</evidence>
<dbReference type="EnsemblProtists" id="EKX49438">
    <property type="protein sequence ID" value="EKX49438"/>
    <property type="gene ID" value="GUITHDRAFT_162181"/>
</dbReference>
<dbReference type="PaxDb" id="55529-EKX49438"/>
<dbReference type="GO" id="GO:0015250">
    <property type="term" value="F:water channel activity"/>
    <property type="evidence" value="ECO:0007669"/>
    <property type="project" value="UniProtKB-ARBA"/>
</dbReference>
<organism evidence="9">
    <name type="scientific">Guillardia theta (strain CCMP2712)</name>
    <name type="common">Cryptophyte</name>
    <dbReference type="NCBI Taxonomy" id="905079"/>
    <lineage>
        <taxon>Eukaryota</taxon>
        <taxon>Cryptophyceae</taxon>
        <taxon>Pyrenomonadales</taxon>
        <taxon>Geminigeraceae</taxon>
        <taxon>Guillardia</taxon>
    </lineage>
</organism>
<dbReference type="InterPro" id="IPR034294">
    <property type="entry name" value="Aquaporin_transptr"/>
</dbReference>
<dbReference type="EMBL" id="JH992982">
    <property type="protein sequence ID" value="EKX49438.1"/>
    <property type="molecule type" value="Genomic_DNA"/>
</dbReference>
<evidence type="ECO:0000313" key="9">
    <source>
        <dbReference type="EMBL" id="EKX49438.1"/>
    </source>
</evidence>
<dbReference type="PRINTS" id="PR00783">
    <property type="entry name" value="MINTRINSICP"/>
</dbReference>
<dbReference type="InterPro" id="IPR023271">
    <property type="entry name" value="Aquaporin-like"/>
</dbReference>
<dbReference type="KEGG" id="gtt:GUITHDRAFT_162181"/>
<accession>L1JMY4</accession>
<sequence length="247" mass="26005">MDRLQSAFGKIPIYCFLAECVGVALFAFFGGGCSANSVNSGLPTAALGNGFCLGILIYATAGISGGHLNPAVSTAFLMTNRLGKQRYLLYITAQLLGAVLGAFLLRIALPPEFLSTPFTTSGSLTTAFPTQVFLLEFICSFLLVYTVFACAVDKHGSAMNAAPLAIGLSCAAGIFAEGPYTGGSMNPARMIGAAVVFWDFTHMILYVVSSIAGGACAGVVYNSLYLEDQPAEPEDRDEEEELFEPSK</sequence>
<feature type="transmembrane region" description="Helical" evidence="8">
    <location>
        <begin position="44"/>
        <end position="66"/>
    </location>
</feature>
<dbReference type="Proteomes" id="UP000011087">
    <property type="component" value="Unassembled WGS sequence"/>
</dbReference>
<feature type="transmembrane region" description="Helical" evidence="8">
    <location>
        <begin position="12"/>
        <end position="32"/>
    </location>
</feature>
<comment type="subcellular location">
    <subcellularLocation>
        <location evidence="1">Endomembrane system</location>
        <topology evidence="1">Multi-pass membrane protein</topology>
    </subcellularLocation>
</comment>
<dbReference type="OMA" id="HHTLRTE"/>
<dbReference type="GeneID" id="17306117"/>
<keyword evidence="4" id="KW-0677">Repeat</keyword>
<dbReference type="GO" id="GO:0019755">
    <property type="term" value="P:one-carbon compound transport"/>
    <property type="evidence" value="ECO:0007669"/>
    <property type="project" value="UniProtKB-ARBA"/>
</dbReference>
<dbReference type="STRING" id="905079.L1JMY4"/>
<evidence type="ECO:0000256" key="1">
    <source>
        <dbReference type="ARBA" id="ARBA00004127"/>
    </source>
</evidence>
<evidence type="ECO:0000256" key="3">
    <source>
        <dbReference type="ARBA" id="ARBA00022692"/>
    </source>
</evidence>
<keyword evidence="2 7" id="KW-0813">Transport</keyword>
<evidence type="ECO:0000256" key="7">
    <source>
        <dbReference type="RuleBase" id="RU000477"/>
    </source>
</evidence>
<protein>
    <recommendedName>
        <fullName evidence="12">Aquaporin</fullName>
    </recommendedName>
</protein>
<dbReference type="PROSITE" id="PS51257">
    <property type="entry name" value="PROKAR_LIPOPROTEIN"/>
    <property type="match status" value="1"/>
</dbReference>
<feature type="transmembrane region" description="Helical" evidence="8">
    <location>
        <begin position="87"/>
        <end position="108"/>
    </location>
</feature>
<keyword evidence="3 7" id="KW-0812">Transmembrane</keyword>
<keyword evidence="6 8" id="KW-0472">Membrane</keyword>
<feature type="transmembrane region" description="Helical" evidence="8">
    <location>
        <begin position="164"/>
        <end position="183"/>
    </location>
</feature>
<proteinExistence type="inferred from homology"/>